<dbReference type="STRING" id="559298.A0A179UR84"/>
<feature type="compositionally biased region" description="Acidic residues" evidence="1">
    <location>
        <begin position="159"/>
        <end position="171"/>
    </location>
</feature>
<reference evidence="3" key="1">
    <citation type="journal article" date="2015" name="PLoS Genet.">
        <title>The dynamic genome and transcriptome of the human fungal pathogen Blastomyces and close relative Emmonsia.</title>
        <authorList>
            <person name="Munoz J.F."/>
            <person name="Gauthier G.M."/>
            <person name="Desjardins C.A."/>
            <person name="Gallo J.E."/>
            <person name="Holder J."/>
            <person name="Sullivan T.D."/>
            <person name="Marty A.J."/>
            <person name="Carmen J.C."/>
            <person name="Chen Z."/>
            <person name="Ding L."/>
            <person name="Gujja S."/>
            <person name="Magrini V."/>
            <person name="Misas E."/>
            <person name="Mitreva M."/>
            <person name="Priest M."/>
            <person name="Saif S."/>
            <person name="Whiston E.A."/>
            <person name="Young S."/>
            <person name="Zeng Q."/>
            <person name="Goldman W.E."/>
            <person name="Mardis E.R."/>
            <person name="Taylor J.W."/>
            <person name="McEwen J.G."/>
            <person name="Clay O.K."/>
            <person name="Klein B.S."/>
            <person name="Cuomo C.A."/>
        </authorList>
    </citation>
    <scope>NUCLEOTIDE SEQUENCE [LARGE SCALE GENOMIC DNA]</scope>
    <source>
        <strain evidence="3">SLH14081</strain>
    </source>
</reference>
<proteinExistence type="predicted"/>
<dbReference type="OrthoDB" id="4207188at2759"/>
<feature type="region of interest" description="Disordered" evidence="1">
    <location>
        <begin position="147"/>
        <end position="182"/>
    </location>
</feature>
<gene>
    <name evidence="2" type="ORF">BDBG_06434</name>
</gene>
<sequence length="375" mass="43468">MSSTHKLPSSPHEWQDLAKRNGLVGSTIHTARPSSASTIEEDQYLLFRVLWKIHPIQQFDWKRFDLNRWEAKANEHLANYSSWKTYCDGFARDTISESTFALAHYFQLQAADTWDETWAPNVAVTPIARRTRSKTTVLERQLSRTHLETPTKSTGILLDDSDSEEELDDTESPLASANPGPEEIQNLIYRQTKDEQIVNTALVNFLSALTLHARLANHWTLHRKSFKAHFTHASFEARTDGYLEDTKPDGKVRALIEVKAVPRERKRKMIWMQEAAQMVAWILYHPDRGGCLNLPRRRIHVSQDRHQIYIVIAEYGDNYIDYLEKGYLSDAYMVMHEFGPWDSNEWKHMKNISVILVAFVLRAVSDCEAEERMPK</sequence>
<dbReference type="GeneID" id="8503518"/>
<dbReference type="RefSeq" id="XP_002623586.1">
    <property type="nucleotide sequence ID" value="XM_002623540.1"/>
</dbReference>
<organism evidence="2 3">
    <name type="scientific">Blastomyces gilchristii (strain SLH14081)</name>
    <name type="common">Blastomyces dermatitidis</name>
    <dbReference type="NCBI Taxonomy" id="559298"/>
    <lineage>
        <taxon>Eukaryota</taxon>
        <taxon>Fungi</taxon>
        <taxon>Dikarya</taxon>
        <taxon>Ascomycota</taxon>
        <taxon>Pezizomycotina</taxon>
        <taxon>Eurotiomycetes</taxon>
        <taxon>Eurotiomycetidae</taxon>
        <taxon>Onygenales</taxon>
        <taxon>Ajellomycetaceae</taxon>
        <taxon>Blastomyces</taxon>
    </lineage>
</organism>
<dbReference type="EMBL" id="GG657460">
    <property type="protein sequence ID" value="OAT10615.1"/>
    <property type="molecule type" value="Genomic_DNA"/>
</dbReference>
<accession>A0A179UR84</accession>
<name>A0A179UR84_BLAGS</name>
<evidence type="ECO:0000256" key="1">
    <source>
        <dbReference type="SAM" id="MobiDB-lite"/>
    </source>
</evidence>
<dbReference type="VEuPathDB" id="FungiDB:BDBG_06434"/>
<keyword evidence="3" id="KW-1185">Reference proteome</keyword>
<protein>
    <submittedName>
        <fullName evidence="2">Uncharacterized protein</fullName>
    </submittedName>
</protein>
<dbReference type="AlphaFoldDB" id="A0A179UR84"/>
<dbReference type="KEGG" id="bgh:BDBG_06434"/>
<dbReference type="Proteomes" id="UP000002038">
    <property type="component" value="Unassembled WGS sequence"/>
</dbReference>
<evidence type="ECO:0000313" key="3">
    <source>
        <dbReference type="Proteomes" id="UP000002038"/>
    </source>
</evidence>
<evidence type="ECO:0000313" key="2">
    <source>
        <dbReference type="EMBL" id="OAT10615.1"/>
    </source>
</evidence>